<protein>
    <submittedName>
        <fullName evidence="1">Uncharacterized protein</fullName>
    </submittedName>
</protein>
<dbReference type="RefSeq" id="WP_043908720.1">
    <property type="nucleotide sequence ID" value="NZ_JXZB01000001.1"/>
</dbReference>
<dbReference type="InterPro" id="IPR045677">
    <property type="entry name" value="DUF6197"/>
</dbReference>
<proteinExistence type="predicted"/>
<dbReference type="STRING" id="2064.TR51_06390"/>
<evidence type="ECO:0000313" key="1">
    <source>
        <dbReference type="EMBL" id="KIQ67016.1"/>
    </source>
</evidence>
<comment type="caution">
    <text evidence="1">The sequence shown here is derived from an EMBL/GenBank/DDBJ whole genome shotgun (WGS) entry which is preliminary data.</text>
</comment>
<sequence>MSQPTRSSSPFAGLTPTTIPTVTALLPVRRRLTVPQVLSAAAECVEARGHSKDWFEDVTVPAGEGGVCAVGAIRTVVTGAAVEDHPVARAAVRALSAWLPSEPPMDAETGDPDFVEHVADWNDVPSRTAAEVVASLRAAALAVAA</sequence>
<organism evidence="1 2">
    <name type="scientific">Kitasatospora griseola</name>
    <name type="common">Streptomyces griseolosporeus</name>
    <dbReference type="NCBI Taxonomy" id="2064"/>
    <lineage>
        <taxon>Bacteria</taxon>
        <taxon>Bacillati</taxon>
        <taxon>Actinomycetota</taxon>
        <taxon>Actinomycetes</taxon>
        <taxon>Kitasatosporales</taxon>
        <taxon>Streptomycetaceae</taxon>
        <taxon>Kitasatospora</taxon>
    </lineage>
</organism>
<dbReference type="AlphaFoldDB" id="A0A0D0P5X1"/>
<dbReference type="Proteomes" id="UP000032066">
    <property type="component" value="Unassembled WGS sequence"/>
</dbReference>
<keyword evidence="2" id="KW-1185">Reference proteome</keyword>
<reference evidence="1 2" key="1">
    <citation type="submission" date="2015-02" db="EMBL/GenBank/DDBJ databases">
        <title>Draft genome sequence of Kitasatospora griseola MF730-N6, a bafilomycin, terpentecin and satosporin producer.</title>
        <authorList>
            <person name="Arens J.C."/>
            <person name="Haltli B."/>
            <person name="Kerr R.G."/>
        </authorList>
    </citation>
    <scope>NUCLEOTIDE SEQUENCE [LARGE SCALE GENOMIC DNA]</scope>
    <source>
        <strain evidence="1 2">MF730-N6</strain>
    </source>
</reference>
<accession>A0A0D0P5X1</accession>
<dbReference type="EMBL" id="JXZB01000001">
    <property type="protein sequence ID" value="KIQ67016.1"/>
    <property type="molecule type" value="Genomic_DNA"/>
</dbReference>
<dbReference type="PATRIC" id="fig|2064.6.peg.1397"/>
<name>A0A0D0P5X1_KITGR</name>
<gene>
    <name evidence="1" type="ORF">TR51_06390</name>
</gene>
<evidence type="ECO:0000313" key="2">
    <source>
        <dbReference type="Proteomes" id="UP000032066"/>
    </source>
</evidence>
<dbReference type="Pfam" id="PF19698">
    <property type="entry name" value="DUF6197"/>
    <property type="match status" value="1"/>
</dbReference>